<organism evidence="10 11">
    <name type="scientific">Gluconacetobacter liquefaciens</name>
    <name type="common">Acetobacter liquefaciens</name>
    <dbReference type="NCBI Taxonomy" id="89584"/>
    <lineage>
        <taxon>Bacteria</taxon>
        <taxon>Pseudomonadati</taxon>
        <taxon>Pseudomonadota</taxon>
        <taxon>Alphaproteobacteria</taxon>
        <taxon>Acetobacterales</taxon>
        <taxon>Acetobacteraceae</taxon>
        <taxon>Gluconacetobacter</taxon>
    </lineage>
</organism>
<dbReference type="InterPro" id="IPR051205">
    <property type="entry name" value="UbiH/COQ6_monooxygenase"/>
</dbReference>
<reference evidence="10 11" key="1">
    <citation type="submission" date="2018-07" db="EMBL/GenBank/DDBJ databases">
        <title>Genomic Encyclopedia of Type Strains, Phase IV (KMG-IV): sequencing the most valuable type-strain genomes for metagenomic binning, comparative biology and taxonomic classification.</title>
        <authorList>
            <person name="Goeker M."/>
        </authorList>
    </citation>
    <scope>NUCLEOTIDE SEQUENCE [LARGE SCALE GENOMIC DNA]</scope>
    <source>
        <strain evidence="10 11">DSM 5603</strain>
    </source>
</reference>
<dbReference type="InterPro" id="IPR010971">
    <property type="entry name" value="UbiH/COQ6"/>
</dbReference>
<evidence type="ECO:0000256" key="6">
    <source>
        <dbReference type="ARBA" id="ARBA00023002"/>
    </source>
</evidence>
<dbReference type="GO" id="GO:0016705">
    <property type="term" value="F:oxidoreductase activity, acting on paired donors, with incorporation or reduction of molecular oxygen"/>
    <property type="evidence" value="ECO:0007669"/>
    <property type="project" value="InterPro"/>
</dbReference>
<evidence type="ECO:0000256" key="5">
    <source>
        <dbReference type="ARBA" id="ARBA00022827"/>
    </source>
</evidence>
<dbReference type="PRINTS" id="PR00420">
    <property type="entry name" value="RNGMNOXGNASE"/>
</dbReference>
<reference evidence="9 12" key="2">
    <citation type="submission" date="2020-04" db="EMBL/GenBank/DDBJ databases">
        <title>Description of novel Gluconacetobacter.</title>
        <authorList>
            <person name="Sombolestani A."/>
        </authorList>
    </citation>
    <scope>NUCLEOTIDE SEQUENCE [LARGE SCALE GENOMIC DNA]</scope>
    <source>
        <strain evidence="9 12">LMG 1382</strain>
    </source>
</reference>
<dbReference type="AlphaFoldDB" id="A0A370FZZ6"/>
<evidence type="ECO:0000313" key="9">
    <source>
        <dbReference type="EMBL" id="MBB2188097.1"/>
    </source>
</evidence>
<dbReference type="Pfam" id="PF01494">
    <property type="entry name" value="FAD_binding_3"/>
    <property type="match status" value="1"/>
</dbReference>
<keyword evidence="4" id="KW-0285">Flavoprotein</keyword>
<keyword evidence="6" id="KW-0560">Oxidoreductase</keyword>
<comment type="caution">
    <text evidence="10">The sequence shown here is derived from an EMBL/GenBank/DDBJ whole genome shotgun (WGS) entry which is preliminary data.</text>
</comment>
<evidence type="ECO:0000256" key="3">
    <source>
        <dbReference type="ARBA" id="ARBA00005349"/>
    </source>
</evidence>
<sequence>MRSDVTIIGSGPAGLATALSLESAGLSVTVLERAPQAALAEPAFDGREIALTHHSVSVLRNAGAWARIPPVGISPLREARVETGRHNHPLTFDTNGQGVEALGYLVSNHMIRQALYEEAMTRPGIVIRAGVATRRVRDEGESVTVLAEGGDVTSRLAIAADGRFSEIRRLQGIGAIVHDFHRTMLVCRMAHESPHHHVALQWFDDGQTVALLPVNGGASSLVLTLPPEQIEALRTMEREQFNENIMARVGNRLGAMRLVSTRHVYPLRAVYAHRFTARRFALIGDAAVGMHPITAHGFNLGLKGQDVLAQEIAAGMARDGDPGSAAVLRRFSMRHRLTTAPLFAATNGIATLYTRDESPFRYLRRAGLRAADSLAPFKAAVTNMLIDRGKTA</sequence>
<dbReference type="EMBL" id="JABEQI010000014">
    <property type="protein sequence ID" value="MBB2188097.1"/>
    <property type="molecule type" value="Genomic_DNA"/>
</dbReference>
<dbReference type="GO" id="GO:0006744">
    <property type="term" value="P:ubiquinone biosynthetic process"/>
    <property type="evidence" value="ECO:0007669"/>
    <property type="project" value="UniProtKB-UniPathway"/>
</dbReference>
<evidence type="ECO:0000313" key="10">
    <source>
        <dbReference type="EMBL" id="RDI36209.1"/>
    </source>
</evidence>
<dbReference type="Proteomes" id="UP000562982">
    <property type="component" value="Unassembled WGS sequence"/>
</dbReference>
<dbReference type="Proteomes" id="UP000254958">
    <property type="component" value="Unassembled WGS sequence"/>
</dbReference>
<evidence type="ECO:0000256" key="2">
    <source>
        <dbReference type="ARBA" id="ARBA00004749"/>
    </source>
</evidence>
<dbReference type="PANTHER" id="PTHR43876">
    <property type="entry name" value="UBIQUINONE BIOSYNTHESIS MONOOXYGENASE COQ6, MITOCHONDRIAL"/>
    <property type="match status" value="1"/>
</dbReference>
<evidence type="ECO:0000256" key="4">
    <source>
        <dbReference type="ARBA" id="ARBA00022630"/>
    </source>
</evidence>
<proteinExistence type="inferred from homology"/>
<dbReference type="NCBIfam" id="NF006593">
    <property type="entry name" value="PRK09126.1"/>
    <property type="match status" value="1"/>
</dbReference>
<dbReference type="GO" id="GO:0071949">
    <property type="term" value="F:FAD binding"/>
    <property type="evidence" value="ECO:0007669"/>
    <property type="project" value="InterPro"/>
</dbReference>
<keyword evidence="10" id="KW-0830">Ubiquinone</keyword>
<comment type="pathway">
    <text evidence="2">Cofactor biosynthesis; ubiquinone biosynthesis.</text>
</comment>
<evidence type="ECO:0000313" key="11">
    <source>
        <dbReference type="Proteomes" id="UP000254958"/>
    </source>
</evidence>
<dbReference type="RefSeq" id="WP_114728995.1">
    <property type="nucleotide sequence ID" value="NZ_BJMI01000037.1"/>
</dbReference>
<evidence type="ECO:0000313" key="12">
    <source>
        <dbReference type="Proteomes" id="UP000562982"/>
    </source>
</evidence>
<accession>A0A370FZZ6</accession>
<dbReference type="PANTHER" id="PTHR43876:SF25">
    <property type="entry name" value="MONOOXYGENASE NMA2164"/>
    <property type="match status" value="1"/>
</dbReference>
<comment type="similarity">
    <text evidence="3">Belongs to the UbiH/COQ6 family.</text>
</comment>
<keyword evidence="7" id="KW-0503">Monooxygenase</keyword>
<evidence type="ECO:0000256" key="1">
    <source>
        <dbReference type="ARBA" id="ARBA00001974"/>
    </source>
</evidence>
<dbReference type="UniPathway" id="UPA00232"/>
<feature type="domain" description="FAD-binding" evidence="8">
    <location>
        <begin position="3"/>
        <end position="316"/>
    </location>
</feature>
<evidence type="ECO:0000259" key="8">
    <source>
        <dbReference type="Pfam" id="PF01494"/>
    </source>
</evidence>
<gene>
    <name evidence="9" type="primary">ubiM</name>
    <name evidence="10" type="ORF">C7453_11290</name>
    <name evidence="9" type="ORF">HLH32_17300</name>
</gene>
<dbReference type="GO" id="GO:0004497">
    <property type="term" value="F:monooxygenase activity"/>
    <property type="evidence" value="ECO:0007669"/>
    <property type="project" value="UniProtKB-KW"/>
</dbReference>
<evidence type="ECO:0000256" key="7">
    <source>
        <dbReference type="ARBA" id="ARBA00023033"/>
    </source>
</evidence>
<dbReference type="InterPro" id="IPR002938">
    <property type="entry name" value="FAD-bd"/>
</dbReference>
<comment type="cofactor">
    <cofactor evidence="1">
        <name>FAD</name>
        <dbReference type="ChEBI" id="CHEBI:57692"/>
    </cofactor>
</comment>
<dbReference type="Gene3D" id="3.50.50.60">
    <property type="entry name" value="FAD/NAD(P)-binding domain"/>
    <property type="match status" value="2"/>
</dbReference>
<dbReference type="NCBIfam" id="TIGR01988">
    <property type="entry name" value="Ubi-OHases"/>
    <property type="match status" value="1"/>
</dbReference>
<dbReference type="InterPro" id="IPR036188">
    <property type="entry name" value="FAD/NAD-bd_sf"/>
</dbReference>
<protein>
    <submittedName>
        <fullName evidence="9">5-demethoxyubiquinol-8 5-hydroxylase UbiM</fullName>
    </submittedName>
    <submittedName>
        <fullName evidence="10">Ubiquinone biosynthesis UbiH/UbiF/VisC/COQ6 family hydroxylase</fullName>
    </submittedName>
</protein>
<dbReference type="OrthoDB" id="9796623at2"/>
<dbReference type="SUPFAM" id="SSF51905">
    <property type="entry name" value="FAD/NAD(P)-binding domain"/>
    <property type="match status" value="1"/>
</dbReference>
<dbReference type="EMBL" id="QQAW01000012">
    <property type="protein sequence ID" value="RDI36209.1"/>
    <property type="molecule type" value="Genomic_DNA"/>
</dbReference>
<keyword evidence="11" id="KW-1185">Reference proteome</keyword>
<name>A0A370FZZ6_GLULI</name>
<keyword evidence="5" id="KW-0274">FAD</keyword>